<evidence type="ECO:0000313" key="4">
    <source>
        <dbReference type="Proteomes" id="UP000189021"/>
    </source>
</evidence>
<evidence type="ECO:0000259" key="2">
    <source>
        <dbReference type="Pfam" id="PF20432"/>
    </source>
</evidence>
<proteinExistence type="predicted"/>
<dbReference type="InterPro" id="IPR046847">
    <property type="entry name" value="Xre-like_HTH"/>
</dbReference>
<name>A0AB36JZJ3_9GAMM</name>
<dbReference type="InterPro" id="IPR024467">
    <property type="entry name" value="Xre/MbcA/ParS-like_toxin-bd"/>
</dbReference>
<dbReference type="Pfam" id="PF20432">
    <property type="entry name" value="Xre-like-HTH"/>
    <property type="match status" value="1"/>
</dbReference>
<dbReference type="EMBL" id="MUEK01000006">
    <property type="protein sequence ID" value="OOE39855.1"/>
    <property type="molecule type" value="Genomic_DNA"/>
</dbReference>
<organism evidence="3 4">
    <name type="scientific">Salinivibrio kushneri</name>
    <dbReference type="NCBI Taxonomy" id="1908198"/>
    <lineage>
        <taxon>Bacteria</taxon>
        <taxon>Pseudomonadati</taxon>
        <taxon>Pseudomonadota</taxon>
        <taxon>Gammaproteobacteria</taxon>
        <taxon>Vibrionales</taxon>
        <taxon>Vibrionaceae</taxon>
        <taxon>Salinivibrio</taxon>
    </lineage>
</organism>
<evidence type="ECO:0000259" key="1">
    <source>
        <dbReference type="Pfam" id="PF09722"/>
    </source>
</evidence>
<dbReference type="AlphaFoldDB" id="A0AB36JZJ3"/>
<protein>
    <recommendedName>
        <fullName evidence="5">DUF2384 domain-containing protein</fullName>
    </recommendedName>
</protein>
<feature type="domain" description="Antitoxin Xre-like helix-turn-helix" evidence="2">
    <location>
        <begin position="12"/>
        <end position="73"/>
    </location>
</feature>
<sequence>MTAAQALKAADKKRMAQVGFKAAVNIMEGWGCTGADMQRILRIPRSTFQKYKANPDTISMDDDQLERLSYIANIHGSLRIIFDNQENVQGFMSMENKNAYFEGRTPLSIMSSGKFADLYEVFCRVDALRSGQWG</sequence>
<dbReference type="GO" id="GO:0003677">
    <property type="term" value="F:DNA binding"/>
    <property type="evidence" value="ECO:0007669"/>
    <property type="project" value="InterPro"/>
</dbReference>
<dbReference type="RefSeq" id="WP_077659229.1">
    <property type="nucleotide sequence ID" value="NZ_CP040022.1"/>
</dbReference>
<evidence type="ECO:0008006" key="5">
    <source>
        <dbReference type="Google" id="ProtNLM"/>
    </source>
</evidence>
<dbReference type="Proteomes" id="UP000189021">
    <property type="component" value="Unassembled WGS sequence"/>
</dbReference>
<gene>
    <name evidence="3" type="ORF">BZG00_08120</name>
</gene>
<feature type="domain" description="Antitoxin Xre/MbcA/ParS-like toxin-binding" evidence="1">
    <location>
        <begin position="77"/>
        <end position="131"/>
    </location>
</feature>
<dbReference type="Pfam" id="PF09722">
    <property type="entry name" value="Xre_MbcA_ParS_C"/>
    <property type="match status" value="1"/>
</dbReference>
<keyword evidence="4" id="KW-1185">Reference proteome</keyword>
<accession>A0AB36JZJ3</accession>
<reference evidence="3 4" key="1">
    <citation type="journal article" date="2017" name="Genome Announc.">
        <title>Draft Genome Sequences of Salinivibrio proteolyticus, Salinivibrio sharmensis, Salinivibrio siamensis, Salinivibrio costicola subsp. alcaliphilus, Salinivibrio costicola subsp. vallismortis, and 29 New Isolates Belonging to the Genus Salinivibrio.</title>
        <authorList>
            <person name="Lopez-Hermoso C."/>
            <person name="de la Haba R.R."/>
            <person name="Sanchez-Porro C."/>
            <person name="Bayliss S.C."/>
            <person name="Feil E.J."/>
            <person name="Ventosa A."/>
        </authorList>
    </citation>
    <scope>NUCLEOTIDE SEQUENCE [LARGE SCALE GENOMIC DNA]</scope>
    <source>
        <strain evidence="3 4">AL184</strain>
    </source>
</reference>
<comment type="caution">
    <text evidence="3">The sequence shown here is derived from an EMBL/GenBank/DDBJ whole genome shotgun (WGS) entry which is preliminary data.</text>
</comment>
<evidence type="ECO:0000313" key="3">
    <source>
        <dbReference type="EMBL" id="OOE39855.1"/>
    </source>
</evidence>